<dbReference type="Gene3D" id="2.120.10.80">
    <property type="entry name" value="Kelch-type beta propeller"/>
    <property type="match status" value="1"/>
</dbReference>
<evidence type="ECO:0008006" key="5">
    <source>
        <dbReference type="Google" id="ProtNLM"/>
    </source>
</evidence>
<sequence length="207" mass="22215">MPPPTISLGFAGSLFADKQGHLYLTQGFMQAGNPNTSAGTGWYRYDIATEHWQRLADLPVGLGYTVLVGDTQGHLLIFGGSEDAGQQKQTNHIYRYDIASNLWSQAPTSMPVAVSAASGCTVIPGKVLLVGGYDSTRQQGKDSTWLIDTQTLQAQPLVPFTAGGSVLGASTCDGQGRAYVIRGADDPHVPTRDFWQLRLTEQSQTTP</sequence>
<dbReference type="Proteomes" id="UP000326912">
    <property type="component" value="Unassembled WGS sequence"/>
</dbReference>
<dbReference type="Pfam" id="PF24681">
    <property type="entry name" value="Kelch_KLHDC2_KLHL20_DRC7"/>
    <property type="match status" value="1"/>
</dbReference>
<name>A0A5J4KDZ5_9CHLR</name>
<gene>
    <name evidence="3" type="ORF">KDW_15000</name>
</gene>
<organism evidence="3 4">
    <name type="scientific">Dictyobacter vulcani</name>
    <dbReference type="NCBI Taxonomy" id="2607529"/>
    <lineage>
        <taxon>Bacteria</taxon>
        <taxon>Bacillati</taxon>
        <taxon>Chloroflexota</taxon>
        <taxon>Ktedonobacteria</taxon>
        <taxon>Ktedonobacterales</taxon>
        <taxon>Dictyobacteraceae</taxon>
        <taxon>Dictyobacter</taxon>
    </lineage>
</organism>
<evidence type="ECO:0000256" key="2">
    <source>
        <dbReference type="ARBA" id="ARBA00022737"/>
    </source>
</evidence>
<dbReference type="EMBL" id="BKZW01000001">
    <property type="protein sequence ID" value="GER87338.1"/>
    <property type="molecule type" value="Genomic_DNA"/>
</dbReference>
<evidence type="ECO:0000313" key="4">
    <source>
        <dbReference type="Proteomes" id="UP000326912"/>
    </source>
</evidence>
<accession>A0A5J4KDZ5</accession>
<dbReference type="PANTHER" id="PTHR45632:SF3">
    <property type="entry name" value="KELCH-LIKE PROTEIN 32"/>
    <property type="match status" value="1"/>
</dbReference>
<dbReference type="InterPro" id="IPR015915">
    <property type="entry name" value="Kelch-typ_b-propeller"/>
</dbReference>
<keyword evidence="2" id="KW-0677">Repeat</keyword>
<evidence type="ECO:0000313" key="3">
    <source>
        <dbReference type="EMBL" id="GER87338.1"/>
    </source>
</evidence>
<dbReference type="PANTHER" id="PTHR45632">
    <property type="entry name" value="LD33804P"/>
    <property type="match status" value="1"/>
</dbReference>
<keyword evidence="4" id="KW-1185">Reference proteome</keyword>
<dbReference type="RefSeq" id="WP_151755350.1">
    <property type="nucleotide sequence ID" value="NZ_BKZW01000001.1"/>
</dbReference>
<comment type="caution">
    <text evidence="3">The sequence shown here is derived from an EMBL/GenBank/DDBJ whole genome shotgun (WGS) entry which is preliminary data.</text>
</comment>
<dbReference type="SUPFAM" id="SSF117281">
    <property type="entry name" value="Kelch motif"/>
    <property type="match status" value="1"/>
</dbReference>
<proteinExistence type="predicted"/>
<protein>
    <recommendedName>
        <fullName evidence="5">N-acetylneuraminate epimerase</fullName>
    </recommendedName>
</protein>
<evidence type="ECO:0000256" key="1">
    <source>
        <dbReference type="ARBA" id="ARBA00022441"/>
    </source>
</evidence>
<keyword evidence="1" id="KW-0880">Kelch repeat</keyword>
<dbReference type="AlphaFoldDB" id="A0A5J4KDZ5"/>
<reference evidence="3 4" key="1">
    <citation type="submission" date="2019-10" db="EMBL/GenBank/DDBJ databases">
        <title>Dictyobacter vulcani sp. nov., within the class Ktedonobacteria, isolated from soil of volcanic Mt. Zao.</title>
        <authorList>
            <person name="Zheng Y."/>
            <person name="Wang C.M."/>
            <person name="Sakai Y."/>
            <person name="Abe K."/>
            <person name="Yokota A."/>
            <person name="Yabe S."/>
        </authorList>
    </citation>
    <scope>NUCLEOTIDE SEQUENCE [LARGE SCALE GENOMIC DNA]</scope>
    <source>
        <strain evidence="3 4">W12</strain>
    </source>
</reference>